<comment type="caution">
    <text evidence="1">The sequence shown here is derived from an EMBL/GenBank/DDBJ whole genome shotgun (WGS) entry which is preliminary data.</text>
</comment>
<dbReference type="EMBL" id="CM023470">
    <property type="protein sequence ID" value="KAH7978443.1"/>
    <property type="molecule type" value="Genomic_DNA"/>
</dbReference>
<evidence type="ECO:0000313" key="1">
    <source>
        <dbReference type="EMBL" id="KAH7978443.1"/>
    </source>
</evidence>
<keyword evidence="2" id="KW-1185">Reference proteome</keyword>
<proteinExistence type="predicted"/>
<organism evidence="1 2">
    <name type="scientific">Dermacentor silvarum</name>
    <name type="common">Tick</name>
    <dbReference type="NCBI Taxonomy" id="543639"/>
    <lineage>
        <taxon>Eukaryota</taxon>
        <taxon>Metazoa</taxon>
        <taxon>Ecdysozoa</taxon>
        <taxon>Arthropoda</taxon>
        <taxon>Chelicerata</taxon>
        <taxon>Arachnida</taxon>
        <taxon>Acari</taxon>
        <taxon>Parasitiformes</taxon>
        <taxon>Ixodida</taxon>
        <taxon>Ixodoidea</taxon>
        <taxon>Ixodidae</taxon>
        <taxon>Rhipicephalinae</taxon>
        <taxon>Dermacentor</taxon>
    </lineage>
</organism>
<protein>
    <submittedName>
        <fullName evidence="1">Uncharacterized protein</fullName>
    </submittedName>
</protein>
<name>A0ACB8DVN6_DERSI</name>
<evidence type="ECO:0000313" key="2">
    <source>
        <dbReference type="Proteomes" id="UP000821865"/>
    </source>
</evidence>
<accession>A0ACB8DVN6</accession>
<dbReference type="Proteomes" id="UP000821865">
    <property type="component" value="Chromosome 1"/>
</dbReference>
<sequence length="281" mass="30727">MEVTVESTDIEPNEMYVKGWFVQLGKCVEKRRGLKVLEGVGDAKMAAHSRGGEEAGGKMAGAENFGGVRSYKGVGRKIAKRSVASRLPKLPDDGWKVIVRPKGGLAVVKNTSQSILGEAVRRAASLEWKKTQTDFLLGNDKPSTILFHTLNFECAKVISIETLKIEDKYHEVTAHMVAPENCGKGVVHGMDIRMTEETITQGFVGHEQNPDIFGIRRMGRSTTVVITFAEAEVPRTLVCFGMIMKCFLFKKRVNWATGRTFATVHKPSAAGVAEASTPSSI</sequence>
<reference evidence="1" key="1">
    <citation type="submission" date="2020-05" db="EMBL/GenBank/DDBJ databases">
        <title>Large-scale comparative analyses of tick genomes elucidate their genetic diversity and vector capacities.</title>
        <authorList>
            <person name="Jia N."/>
            <person name="Wang J."/>
            <person name="Shi W."/>
            <person name="Du L."/>
            <person name="Sun Y."/>
            <person name="Zhan W."/>
            <person name="Jiang J."/>
            <person name="Wang Q."/>
            <person name="Zhang B."/>
            <person name="Ji P."/>
            <person name="Sakyi L.B."/>
            <person name="Cui X."/>
            <person name="Yuan T."/>
            <person name="Jiang B."/>
            <person name="Yang W."/>
            <person name="Lam T.T.-Y."/>
            <person name="Chang Q."/>
            <person name="Ding S."/>
            <person name="Wang X."/>
            <person name="Zhu J."/>
            <person name="Ruan X."/>
            <person name="Zhao L."/>
            <person name="Wei J."/>
            <person name="Que T."/>
            <person name="Du C."/>
            <person name="Cheng J."/>
            <person name="Dai P."/>
            <person name="Han X."/>
            <person name="Huang E."/>
            <person name="Gao Y."/>
            <person name="Liu J."/>
            <person name="Shao H."/>
            <person name="Ye R."/>
            <person name="Li L."/>
            <person name="Wei W."/>
            <person name="Wang X."/>
            <person name="Wang C."/>
            <person name="Yang T."/>
            <person name="Huo Q."/>
            <person name="Li W."/>
            <person name="Guo W."/>
            <person name="Chen H."/>
            <person name="Zhou L."/>
            <person name="Ni X."/>
            <person name="Tian J."/>
            <person name="Zhou Y."/>
            <person name="Sheng Y."/>
            <person name="Liu T."/>
            <person name="Pan Y."/>
            <person name="Xia L."/>
            <person name="Li J."/>
            <person name="Zhao F."/>
            <person name="Cao W."/>
        </authorList>
    </citation>
    <scope>NUCLEOTIDE SEQUENCE</scope>
    <source>
        <strain evidence="1">Dsil-2018</strain>
    </source>
</reference>
<gene>
    <name evidence="1" type="ORF">HPB49_005520</name>
</gene>